<proteinExistence type="predicted"/>
<feature type="compositionally biased region" description="Polar residues" evidence="1">
    <location>
        <begin position="187"/>
        <end position="204"/>
    </location>
</feature>
<feature type="region of interest" description="Disordered" evidence="1">
    <location>
        <begin position="145"/>
        <end position="204"/>
    </location>
</feature>
<reference evidence="2" key="1">
    <citation type="submission" date="2021-06" db="EMBL/GenBank/DDBJ databases">
        <authorList>
            <person name="Kallberg Y."/>
            <person name="Tangrot J."/>
            <person name="Rosling A."/>
        </authorList>
    </citation>
    <scope>NUCLEOTIDE SEQUENCE</scope>
    <source>
        <strain evidence="2">IN212</strain>
    </source>
</reference>
<organism evidence="2 3">
    <name type="scientific">Racocetra fulgida</name>
    <dbReference type="NCBI Taxonomy" id="60492"/>
    <lineage>
        <taxon>Eukaryota</taxon>
        <taxon>Fungi</taxon>
        <taxon>Fungi incertae sedis</taxon>
        <taxon>Mucoromycota</taxon>
        <taxon>Glomeromycotina</taxon>
        <taxon>Glomeromycetes</taxon>
        <taxon>Diversisporales</taxon>
        <taxon>Gigasporaceae</taxon>
        <taxon>Racocetra</taxon>
    </lineage>
</organism>
<feature type="compositionally biased region" description="Basic residues" evidence="1">
    <location>
        <begin position="158"/>
        <end position="175"/>
    </location>
</feature>
<evidence type="ECO:0000256" key="1">
    <source>
        <dbReference type="SAM" id="MobiDB-lite"/>
    </source>
</evidence>
<comment type="caution">
    <text evidence="2">The sequence shown here is derived from an EMBL/GenBank/DDBJ whole genome shotgun (WGS) entry which is preliminary data.</text>
</comment>
<dbReference type="AlphaFoldDB" id="A0A9N9P1M3"/>
<dbReference type="EMBL" id="CAJVPZ010055070">
    <property type="protein sequence ID" value="CAG8783955.1"/>
    <property type="molecule type" value="Genomic_DNA"/>
</dbReference>
<accession>A0A9N9P1M3</accession>
<dbReference type="Proteomes" id="UP000789396">
    <property type="component" value="Unassembled WGS sequence"/>
</dbReference>
<feature type="non-terminal residue" evidence="2">
    <location>
        <position position="327"/>
    </location>
</feature>
<feature type="region of interest" description="Disordered" evidence="1">
    <location>
        <begin position="1"/>
        <end position="23"/>
    </location>
</feature>
<protein>
    <submittedName>
        <fullName evidence="2">19611_t:CDS:1</fullName>
    </submittedName>
</protein>
<gene>
    <name evidence="2" type="ORF">RFULGI_LOCUS16070</name>
</gene>
<evidence type="ECO:0000313" key="2">
    <source>
        <dbReference type="EMBL" id="CAG8783955.1"/>
    </source>
</evidence>
<keyword evidence="3" id="KW-1185">Reference proteome</keyword>
<sequence>PHDESFDEIPDLKDTNHDKLNKEFKHEAQVQISDSPQNNQALSLKSEHNNISIKQIFISGSKDSSDFNERTKKPQEEREIKVKSEQYKNREQLSKLTQNKLCEMKVDALSKDPINDYENFKDSYLLTITEGSDLEEITISNMKQNKRSKNNLTNISRNRNKSIPKISHQNKRPKNKTLVQESKLKIKQSNSKTHQRTDISSSLRDTIGKQDDDCECMNLDITRNKLYSAPYKLLAQQFLLQIEEFKRIYELFKRKITPSRIKHMIKSMDLILPAFDNNLPLPFKKLHKALIQLNNRQLNEKHPRILKKLLDNCANIRFNGTVFIKNP</sequence>
<name>A0A9N9P1M3_9GLOM</name>
<evidence type="ECO:0000313" key="3">
    <source>
        <dbReference type="Proteomes" id="UP000789396"/>
    </source>
</evidence>